<protein>
    <submittedName>
        <fullName evidence="2">DUF1109 family protein</fullName>
    </submittedName>
</protein>
<keyword evidence="1" id="KW-0812">Transmembrane</keyword>
<dbReference type="Pfam" id="PF06532">
    <property type="entry name" value="NrsF"/>
    <property type="match status" value="1"/>
</dbReference>
<dbReference type="InterPro" id="IPR009495">
    <property type="entry name" value="NrsF"/>
</dbReference>
<sequence length="147" mass="15575">MKTDDLIERLTADLEPASPWWVTRRILIGLSSGAFFSALLMIFWLGVRPDLMDAMTGTMFWMKFAYTLACSAILAWALIRGAAGRVDGLTRLGAGGAFALVALMAVARLAKADPVIARGMLMGIPPTCAPGGSLSSVSRSSPARSGR</sequence>
<name>A0A974S7G6_9CAUL</name>
<evidence type="ECO:0000313" key="2">
    <source>
        <dbReference type="EMBL" id="QQZ49835.1"/>
    </source>
</evidence>
<organism evidence="2">
    <name type="scientific">Phenylobacterium glaciei</name>
    <dbReference type="NCBI Taxonomy" id="2803784"/>
    <lineage>
        <taxon>Bacteria</taxon>
        <taxon>Pseudomonadati</taxon>
        <taxon>Pseudomonadota</taxon>
        <taxon>Alphaproteobacteria</taxon>
        <taxon>Caulobacterales</taxon>
        <taxon>Caulobacteraceae</taxon>
        <taxon>Phenylobacterium</taxon>
    </lineage>
</organism>
<feature type="transmembrane region" description="Helical" evidence="1">
    <location>
        <begin position="59"/>
        <end position="79"/>
    </location>
</feature>
<feature type="transmembrane region" description="Helical" evidence="1">
    <location>
        <begin position="91"/>
        <end position="110"/>
    </location>
</feature>
<feature type="transmembrane region" description="Helical" evidence="1">
    <location>
        <begin position="26"/>
        <end position="47"/>
    </location>
</feature>
<evidence type="ECO:0000256" key="1">
    <source>
        <dbReference type="SAM" id="Phobius"/>
    </source>
</evidence>
<keyword evidence="1" id="KW-0472">Membrane</keyword>
<reference evidence="2" key="1">
    <citation type="submission" date="2021-01" db="EMBL/GenBank/DDBJ databases">
        <title>Genome sequence of Phenylobacterium sp. 20VBR1 isolated from a valley glaceir, Ny-Alesund, Svalbard.</title>
        <authorList>
            <person name="Thomas F.A."/>
            <person name="Krishnan K.P."/>
            <person name="Sinha R.K."/>
        </authorList>
    </citation>
    <scope>NUCLEOTIDE SEQUENCE</scope>
    <source>
        <strain evidence="2">20VBR1</strain>
    </source>
</reference>
<keyword evidence="1" id="KW-1133">Transmembrane helix</keyword>
<dbReference type="AlphaFoldDB" id="A0A974S7G6"/>
<accession>A0A974S7G6</accession>
<dbReference type="EMBL" id="CP068570">
    <property type="protein sequence ID" value="QQZ49835.1"/>
    <property type="molecule type" value="Genomic_DNA"/>
</dbReference>
<gene>
    <name evidence="2" type="ORF">JKL49_24345</name>
</gene>
<proteinExistence type="predicted"/>